<dbReference type="EMDB" id="EMD-13681"/>
<dbReference type="AlphaFoldDB" id="A8BRH7"/>
<dbReference type="SMR" id="A8BRH7"/>
<sequence length="102" mass="11976">MVTTNQCSYSGRKILPGYGKRMSRHDKVLLIFLNRKASVHYLNKWNPRKIRWTLASRRARGKEVIVKARERVTRKAVVSKRNFLSIDDSKLEALKSKYSRVN</sequence>
<dbReference type="VEuPathDB" id="GiardiaDB:GL50803_19003"/>
<dbReference type="GO" id="GO:0042273">
    <property type="term" value="P:ribosomal large subunit biogenesis"/>
    <property type="evidence" value="ECO:0000318"/>
    <property type="project" value="GO_Central"/>
</dbReference>
<reference evidence="5 6" key="2">
    <citation type="journal article" date="2022" name="Nucleic Acids Res.">
        <title>Cryo-EM structure of the ancient eukaryotic ribosome from the human parasite Giardia lamblia.</title>
        <authorList>
            <person name="Hiregange D.G."/>
            <person name="Rivalta A."/>
            <person name="Bose T."/>
            <person name="Breiner-Goldstein E."/>
            <person name="Samiya S."/>
            <person name="Cimicata G."/>
            <person name="Kulakova L."/>
            <person name="Zimmerman E."/>
            <person name="Bashan A."/>
            <person name="Herzberg O."/>
            <person name="Yonath A."/>
        </authorList>
    </citation>
    <scope>STRUCTURE BY ELECTRON MICROSCOPY (2.75 ANGSTROMS)</scope>
</reference>
<evidence type="ECO:0007829" key="6">
    <source>
        <dbReference type="PDB" id="7PWO"/>
    </source>
</evidence>
<comment type="similarity">
    <text evidence="1">Belongs to the eukaryotic ribosomal protein eL24 family.</text>
</comment>
<dbReference type="STRING" id="184922.A8BRH7"/>
<dbReference type="OMA" id="KASVHYL"/>
<evidence type="ECO:0000259" key="2">
    <source>
        <dbReference type="Pfam" id="PF01246"/>
    </source>
</evidence>
<dbReference type="InterPro" id="IPR000988">
    <property type="entry name" value="Ribosomal_eL24-rel_N"/>
</dbReference>
<gene>
    <name evidence="3" type="ORF">GL50803_0019003</name>
</gene>
<dbReference type="GO" id="GO:0005840">
    <property type="term" value="C:ribosome"/>
    <property type="evidence" value="ECO:0007669"/>
    <property type="project" value="UniProtKB-KW"/>
</dbReference>
<dbReference type="EMDB" id="EMD-29407"/>
<dbReference type="HOGENOM" id="CLU_106411_2_0_1"/>
<dbReference type="InterPro" id="IPR038630">
    <property type="entry name" value="L24e/L24_sf"/>
</dbReference>
<keyword evidence="3" id="KW-0689">Ribosomal protein</keyword>
<protein>
    <submittedName>
        <fullName evidence="3">Ribosomal protein L24A</fullName>
    </submittedName>
</protein>
<dbReference type="EMBL" id="AACB03000001">
    <property type="protein sequence ID" value="KAE8306002.1"/>
    <property type="molecule type" value="Genomic_DNA"/>
</dbReference>
<feature type="domain" description="Large ribosomal subunit protein eL24-related N-terminal" evidence="2">
    <location>
        <begin position="4"/>
        <end position="65"/>
    </location>
</feature>
<evidence type="ECO:0000313" key="4">
    <source>
        <dbReference type="Proteomes" id="UP000001548"/>
    </source>
</evidence>
<reference evidence="3 4" key="1">
    <citation type="journal article" date="2007" name="Science">
        <title>Genomic minimalism in the early diverging intestinal parasite Giardia lamblia.</title>
        <authorList>
            <person name="Morrison H.G."/>
            <person name="McArthur A.G."/>
            <person name="Gillin F.D."/>
            <person name="Aley S.B."/>
            <person name="Adam R.D."/>
            <person name="Olsen G.J."/>
            <person name="Best A.A."/>
            <person name="Cande W.Z."/>
            <person name="Chen F."/>
            <person name="Cipriano M.J."/>
            <person name="Davids B.J."/>
            <person name="Dawson S.C."/>
            <person name="Elmendorf H.G."/>
            <person name="Hehl A.B."/>
            <person name="Holder M.E."/>
            <person name="Huse S.M."/>
            <person name="Kim U.U."/>
            <person name="Lasek-Nesselquist E."/>
            <person name="Manning G."/>
            <person name="Nigam A."/>
            <person name="Nixon J.E."/>
            <person name="Palm D."/>
            <person name="Passamaneck N.E."/>
            <person name="Prabhu A."/>
            <person name="Reich C.I."/>
            <person name="Reiner D.S."/>
            <person name="Samuelson J."/>
            <person name="Svard S.G."/>
            <person name="Sogin M.L."/>
        </authorList>
    </citation>
    <scope>NUCLEOTIDE SEQUENCE [LARGE SCALE GENOMIC DNA]</scope>
    <source>
        <strain evidence="3 4">WB C6</strain>
    </source>
</reference>
<dbReference type="Pfam" id="PF01246">
    <property type="entry name" value="Ribosomal_L24e"/>
    <property type="match status" value="1"/>
</dbReference>
<dbReference type="Proteomes" id="UP000001548">
    <property type="component" value="Unassembled WGS sequence"/>
</dbReference>
<accession>A8BRH7</accession>
<dbReference type="GO" id="GO:0005730">
    <property type="term" value="C:nucleolus"/>
    <property type="evidence" value="ECO:0000318"/>
    <property type="project" value="GO_Central"/>
</dbReference>
<dbReference type="RefSeq" id="XP_001705268.1">
    <property type="nucleotide sequence ID" value="XM_001705216.1"/>
</dbReference>
<name>A8BRH7_GIAIC</name>
<keyword evidence="5 6" id="KW-0002">3D-structure</keyword>
<evidence type="ECO:0000313" key="3">
    <source>
        <dbReference type="EMBL" id="KAE8306002.1"/>
    </source>
</evidence>
<evidence type="ECO:0007829" key="7">
    <source>
        <dbReference type="PDB" id="8FRU"/>
    </source>
</evidence>
<dbReference type="GeneID" id="5698165"/>
<dbReference type="PDB" id="7PWG">
    <property type="method" value="EM"/>
    <property type="resolution" value="2.75 A"/>
    <property type="chains" value="W=1-102"/>
</dbReference>
<keyword evidence="3" id="KW-0687">Ribonucleoprotein</keyword>
<dbReference type="SUPFAM" id="SSF57716">
    <property type="entry name" value="Glucocorticoid receptor-like (DNA-binding domain)"/>
    <property type="match status" value="1"/>
</dbReference>
<reference evidence="7" key="3">
    <citation type="journal article" date="2024" name="Structure">
        <title>The Giardia lamblia ribosome structure reveals divergence in several biological pathways and the mode of emetine function.</title>
        <authorList>
            <person name="Eiler D.R."/>
            <person name="Wimberly B.T."/>
            <person name="Bilodeau D.Y."/>
            <person name="Taliaferro J.M."/>
            <person name="Reigan P."/>
            <person name="Rissland O.S."/>
            <person name="Kieft J.S."/>
        </authorList>
    </citation>
    <scope>STRUCTURE BY ELECTRON MICROSCOPY (2.49 ANGSTROMS)</scope>
</reference>
<keyword evidence="4" id="KW-1185">Reference proteome</keyword>
<dbReference type="PDB" id="7PWO">
    <property type="method" value="EM"/>
    <property type="resolution" value="2.75 A"/>
    <property type="chains" value="W2=1-102"/>
</dbReference>
<organism evidence="3 4">
    <name type="scientific">Giardia intestinalis (strain ATCC 50803 / WB clone C6)</name>
    <name type="common">Giardia lamblia</name>
    <dbReference type="NCBI Taxonomy" id="184922"/>
    <lineage>
        <taxon>Eukaryota</taxon>
        <taxon>Metamonada</taxon>
        <taxon>Diplomonadida</taxon>
        <taxon>Hexamitidae</taxon>
        <taxon>Giardiinae</taxon>
        <taxon>Giardia</taxon>
    </lineage>
</organism>
<dbReference type="Gene3D" id="2.30.170.20">
    <property type="entry name" value="Ribosomal protein L24e"/>
    <property type="match status" value="1"/>
</dbReference>
<dbReference type="PDB" id="8FRU">
    <property type="method" value="EM"/>
    <property type="resolution" value="2.49 A"/>
    <property type="chains" value="W=1-102"/>
</dbReference>
<evidence type="ECO:0007829" key="5">
    <source>
        <dbReference type="PDB" id="7PWG"/>
    </source>
</evidence>
<proteinExistence type="evidence at protein level"/>
<dbReference type="EMDB" id="EMD-13683"/>
<evidence type="ECO:0000256" key="1">
    <source>
        <dbReference type="ARBA" id="ARBA00005647"/>
    </source>
</evidence>
<comment type="caution">
    <text evidence="3">The sequence shown here is derived from an EMBL/GenBank/DDBJ whole genome shotgun (WGS) entry which is preliminary data.</text>
</comment>
<dbReference type="KEGG" id="gla:GL50803_0019003"/>